<evidence type="ECO:0000256" key="6">
    <source>
        <dbReference type="ARBA" id="ARBA00022927"/>
    </source>
</evidence>
<dbReference type="SMART" id="SM01323">
    <property type="entry name" value="YajC"/>
    <property type="match status" value="1"/>
</dbReference>
<dbReference type="PANTHER" id="PTHR33909">
    <property type="entry name" value="SEC TRANSLOCON ACCESSORY COMPLEX SUBUNIT YAJC"/>
    <property type="match status" value="1"/>
</dbReference>
<evidence type="ECO:0000313" key="12">
    <source>
        <dbReference type="EMBL" id="QAB17734.1"/>
    </source>
</evidence>
<keyword evidence="5 11" id="KW-0812">Transmembrane</keyword>
<keyword evidence="7 11" id="KW-1133">Transmembrane helix</keyword>
<dbReference type="EMBL" id="CP035037">
    <property type="protein sequence ID" value="QAB17734.1"/>
    <property type="molecule type" value="Genomic_DNA"/>
</dbReference>
<proteinExistence type="inferred from homology"/>
<keyword evidence="3" id="KW-0813">Transport</keyword>
<evidence type="ECO:0000256" key="7">
    <source>
        <dbReference type="ARBA" id="ARBA00022989"/>
    </source>
</evidence>
<protein>
    <submittedName>
        <fullName evidence="12">Preprotein translocase subunit YajC</fullName>
    </submittedName>
</protein>
<evidence type="ECO:0000256" key="8">
    <source>
        <dbReference type="ARBA" id="ARBA00023010"/>
    </source>
</evidence>
<dbReference type="NCBIfam" id="TIGR00739">
    <property type="entry name" value="yajC"/>
    <property type="match status" value="1"/>
</dbReference>
<dbReference type="Pfam" id="PF02699">
    <property type="entry name" value="YajC"/>
    <property type="match status" value="1"/>
</dbReference>
<evidence type="ECO:0000256" key="5">
    <source>
        <dbReference type="ARBA" id="ARBA00022692"/>
    </source>
</evidence>
<keyword evidence="8" id="KW-0811">Translocation</keyword>
<dbReference type="PANTHER" id="PTHR33909:SF1">
    <property type="entry name" value="SEC TRANSLOCON ACCESSORY COMPLEX SUBUNIT YAJC"/>
    <property type="match status" value="1"/>
</dbReference>
<evidence type="ECO:0000256" key="10">
    <source>
        <dbReference type="SAM" id="MobiDB-lite"/>
    </source>
</evidence>
<comment type="subcellular location">
    <subcellularLocation>
        <location evidence="1">Cell membrane</location>
        <topology evidence="1">Single-pass membrane protein</topology>
    </subcellularLocation>
</comment>
<name>A0ABX5QF77_9MICO</name>
<keyword evidence="6" id="KW-0653">Protein transport</keyword>
<evidence type="ECO:0000256" key="1">
    <source>
        <dbReference type="ARBA" id="ARBA00004162"/>
    </source>
</evidence>
<dbReference type="InterPro" id="IPR003849">
    <property type="entry name" value="Preprotein_translocase_YajC"/>
</dbReference>
<sequence>MKSVPRGSISGPPIERTLVALDPISILMFGLIAVLIFFMFRNGKKRQQAMQELQNGLRPGAEVMLQSGIFGTIESIDEEENRAVVRSGTSTLVVHRNAISQVVTPVESTDADEPIAGSFAPDDDPEFGERLAKGVPGEPATGADAAEGSADSTETERPDADDQTDGQAPKA</sequence>
<organism evidence="12 13">
    <name type="scientific">Leucobacter muris</name>
    <dbReference type="NCBI Taxonomy" id="1935379"/>
    <lineage>
        <taxon>Bacteria</taxon>
        <taxon>Bacillati</taxon>
        <taxon>Actinomycetota</taxon>
        <taxon>Actinomycetes</taxon>
        <taxon>Micrococcales</taxon>
        <taxon>Microbacteriaceae</taxon>
        <taxon>Leucobacter</taxon>
    </lineage>
</organism>
<feature type="transmembrane region" description="Helical" evidence="11">
    <location>
        <begin position="20"/>
        <end position="40"/>
    </location>
</feature>
<evidence type="ECO:0000256" key="3">
    <source>
        <dbReference type="ARBA" id="ARBA00022448"/>
    </source>
</evidence>
<reference evidence="12 13" key="1">
    <citation type="submission" date="2019-01" db="EMBL/GenBank/DDBJ databases">
        <title>Leucobacter muris sp. nov. isolated from the nose of a laboratory mouse.</title>
        <authorList>
            <person name="Benga L."/>
            <person name="Sproeer C."/>
            <person name="Schumann P."/>
            <person name="Verbarg S."/>
            <person name="Bunk B."/>
            <person name="Engelhardt E."/>
            <person name="Benten P.M."/>
            <person name="Sager M."/>
        </authorList>
    </citation>
    <scope>NUCLEOTIDE SEQUENCE [LARGE SCALE GENOMIC DNA]</scope>
    <source>
        <strain evidence="12 13">DSM 101948</strain>
    </source>
</reference>
<evidence type="ECO:0000256" key="4">
    <source>
        <dbReference type="ARBA" id="ARBA00022475"/>
    </source>
</evidence>
<evidence type="ECO:0000256" key="9">
    <source>
        <dbReference type="ARBA" id="ARBA00023136"/>
    </source>
</evidence>
<keyword evidence="9 11" id="KW-0472">Membrane</keyword>
<evidence type="ECO:0000313" key="13">
    <source>
        <dbReference type="Proteomes" id="UP000285768"/>
    </source>
</evidence>
<evidence type="ECO:0000256" key="11">
    <source>
        <dbReference type="SAM" id="Phobius"/>
    </source>
</evidence>
<keyword evidence="4" id="KW-1003">Cell membrane</keyword>
<dbReference type="Proteomes" id="UP000285768">
    <property type="component" value="Chromosome"/>
</dbReference>
<gene>
    <name evidence="12" type="primary">yajC</name>
    <name evidence="12" type="ORF">Leucomu_07215</name>
</gene>
<keyword evidence="13" id="KW-1185">Reference proteome</keyword>
<accession>A0ABX5QF77</accession>
<comment type="similarity">
    <text evidence="2">Belongs to the YajC family.</text>
</comment>
<evidence type="ECO:0000256" key="2">
    <source>
        <dbReference type="ARBA" id="ARBA00006742"/>
    </source>
</evidence>
<feature type="region of interest" description="Disordered" evidence="10">
    <location>
        <begin position="104"/>
        <end position="171"/>
    </location>
</feature>